<sequence length="121" mass="13012">MACSSNSLRFCLTRGGGEVKFSTESNFAAAVSAVPSLCNKRASLISCSAVNHQEISSVVSAADSLISSQLEALTRSLSQSSQQRLNNLQQIEKEISSEQVGFNFENFLSTPYSTPLRSKIS</sequence>
<evidence type="ECO:0000313" key="2">
    <source>
        <dbReference type="Proteomes" id="UP001060085"/>
    </source>
</evidence>
<name>A0ACC0A7N8_CATRO</name>
<dbReference type="EMBL" id="CM044706">
    <property type="protein sequence ID" value="KAI5656829.1"/>
    <property type="molecule type" value="Genomic_DNA"/>
</dbReference>
<accession>A0ACC0A7N8</accession>
<gene>
    <name evidence="1" type="ORF">M9H77_25622</name>
</gene>
<dbReference type="Proteomes" id="UP001060085">
    <property type="component" value="Linkage Group LG06"/>
</dbReference>
<reference evidence="2" key="1">
    <citation type="journal article" date="2023" name="Nat. Plants">
        <title>Single-cell RNA sequencing provides a high-resolution roadmap for understanding the multicellular compartmentation of specialized metabolism.</title>
        <authorList>
            <person name="Sun S."/>
            <person name="Shen X."/>
            <person name="Li Y."/>
            <person name="Li Y."/>
            <person name="Wang S."/>
            <person name="Li R."/>
            <person name="Zhang H."/>
            <person name="Shen G."/>
            <person name="Guo B."/>
            <person name="Wei J."/>
            <person name="Xu J."/>
            <person name="St-Pierre B."/>
            <person name="Chen S."/>
            <person name="Sun C."/>
        </authorList>
    </citation>
    <scope>NUCLEOTIDE SEQUENCE [LARGE SCALE GENOMIC DNA]</scope>
</reference>
<organism evidence="1 2">
    <name type="scientific">Catharanthus roseus</name>
    <name type="common">Madagascar periwinkle</name>
    <name type="synonym">Vinca rosea</name>
    <dbReference type="NCBI Taxonomy" id="4058"/>
    <lineage>
        <taxon>Eukaryota</taxon>
        <taxon>Viridiplantae</taxon>
        <taxon>Streptophyta</taxon>
        <taxon>Embryophyta</taxon>
        <taxon>Tracheophyta</taxon>
        <taxon>Spermatophyta</taxon>
        <taxon>Magnoliopsida</taxon>
        <taxon>eudicotyledons</taxon>
        <taxon>Gunneridae</taxon>
        <taxon>Pentapetalae</taxon>
        <taxon>asterids</taxon>
        <taxon>lamiids</taxon>
        <taxon>Gentianales</taxon>
        <taxon>Apocynaceae</taxon>
        <taxon>Rauvolfioideae</taxon>
        <taxon>Vinceae</taxon>
        <taxon>Catharanthinae</taxon>
        <taxon>Catharanthus</taxon>
    </lineage>
</organism>
<keyword evidence="2" id="KW-1185">Reference proteome</keyword>
<comment type="caution">
    <text evidence="1">The sequence shown here is derived from an EMBL/GenBank/DDBJ whole genome shotgun (WGS) entry which is preliminary data.</text>
</comment>
<evidence type="ECO:0000313" key="1">
    <source>
        <dbReference type="EMBL" id="KAI5656829.1"/>
    </source>
</evidence>
<protein>
    <submittedName>
        <fullName evidence="1">Uncharacterized protein</fullName>
    </submittedName>
</protein>
<proteinExistence type="predicted"/>